<keyword evidence="3" id="KW-1185">Reference proteome</keyword>
<reference evidence="2" key="1">
    <citation type="submission" date="2021-02" db="EMBL/GenBank/DDBJ databases">
        <title>Genome sequence Cadophora malorum strain M34.</title>
        <authorList>
            <person name="Stefanovic E."/>
            <person name="Vu D."/>
            <person name="Scully C."/>
            <person name="Dijksterhuis J."/>
            <person name="Roader J."/>
            <person name="Houbraken J."/>
        </authorList>
    </citation>
    <scope>NUCLEOTIDE SEQUENCE</scope>
    <source>
        <strain evidence="2">M34</strain>
    </source>
</reference>
<feature type="chain" id="PRO_5034380431" evidence="1">
    <location>
        <begin position="21"/>
        <end position="186"/>
    </location>
</feature>
<feature type="signal peptide" evidence="1">
    <location>
        <begin position="1"/>
        <end position="20"/>
    </location>
</feature>
<dbReference type="AlphaFoldDB" id="A0A8H7VZC1"/>
<dbReference type="OrthoDB" id="3513524at2759"/>
<evidence type="ECO:0000313" key="3">
    <source>
        <dbReference type="Proteomes" id="UP000664132"/>
    </source>
</evidence>
<name>A0A8H7VZC1_9HELO</name>
<evidence type="ECO:0000256" key="1">
    <source>
        <dbReference type="SAM" id="SignalP"/>
    </source>
</evidence>
<protein>
    <submittedName>
        <fullName evidence="2">Uncharacterized protein</fullName>
    </submittedName>
</protein>
<accession>A0A8H7VZC1</accession>
<dbReference type="Proteomes" id="UP000664132">
    <property type="component" value="Unassembled WGS sequence"/>
</dbReference>
<dbReference type="EMBL" id="JAFJYH010000495">
    <property type="protein sequence ID" value="KAG4411295.1"/>
    <property type="molecule type" value="Genomic_DNA"/>
</dbReference>
<keyword evidence="1" id="KW-0732">Signal</keyword>
<sequence length="186" mass="20345">MQPFIIFVFGLLSLLGSGLGNKVLFINKTPHDRAVCWYPGSIEGSDPKNPVYYPPIPGTFVKAHGRGATPGIVHGGQYMFRVIYITTGRKGYCNNYQNVEGEVKFNGEYGRTSFDLSVVKMNEKNLGVQNEQLHWLRPAGGNVPQSGCSSFPCNNVFKFAGDRDQVKSTTQAELTAVICDGPCDSS</sequence>
<evidence type="ECO:0000313" key="2">
    <source>
        <dbReference type="EMBL" id="KAG4411295.1"/>
    </source>
</evidence>
<organism evidence="2 3">
    <name type="scientific">Cadophora malorum</name>
    <dbReference type="NCBI Taxonomy" id="108018"/>
    <lineage>
        <taxon>Eukaryota</taxon>
        <taxon>Fungi</taxon>
        <taxon>Dikarya</taxon>
        <taxon>Ascomycota</taxon>
        <taxon>Pezizomycotina</taxon>
        <taxon>Leotiomycetes</taxon>
        <taxon>Helotiales</taxon>
        <taxon>Ploettnerulaceae</taxon>
        <taxon>Cadophora</taxon>
    </lineage>
</organism>
<gene>
    <name evidence="2" type="ORF">IFR04_015567</name>
</gene>
<comment type="caution">
    <text evidence="2">The sequence shown here is derived from an EMBL/GenBank/DDBJ whole genome shotgun (WGS) entry which is preliminary data.</text>
</comment>
<proteinExistence type="predicted"/>